<evidence type="ECO:0000313" key="3">
    <source>
        <dbReference type="EMBL" id="SMF73021.1"/>
    </source>
</evidence>
<dbReference type="InterPro" id="IPR002559">
    <property type="entry name" value="Transposase_11"/>
</dbReference>
<protein>
    <submittedName>
        <fullName evidence="3">Transposase, IS4 family</fullName>
    </submittedName>
</protein>
<proteinExistence type="predicted"/>
<dbReference type="EMBL" id="FXAE01000098">
    <property type="protein sequence ID" value="SMF73021.1"/>
    <property type="molecule type" value="Genomic_DNA"/>
</dbReference>
<comment type="caution">
    <text evidence="3">The sequence shown here is derived from an EMBL/GenBank/DDBJ whole genome shotgun (WGS) entry which is preliminary data.</text>
</comment>
<evidence type="ECO:0000259" key="2">
    <source>
        <dbReference type="Pfam" id="PF05598"/>
    </source>
</evidence>
<evidence type="ECO:0000313" key="4">
    <source>
        <dbReference type="Proteomes" id="UP000192939"/>
    </source>
</evidence>
<dbReference type="Pfam" id="PF05598">
    <property type="entry name" value="DUF772"/>
    <property type="match status" value="1"/>
</dbReference>
<name>A0ABY1M3Q7_9BACL</name>
<dbReference type="InterPro" id="IPR008490">
    <property type="entry name" value="Transposase_InsH_N"/>
</dbReference>
<evidence type="ECO:0000259" key="1">
    <source>
        <dbReference type="Pfam" id="PF01609"/>
    </source>
</evidence>
<sequence>MYILQESLFSFEELQKLESKERLPIFFSALDLRPYAKELRSRSPRGADGHCRQGILRALLAAPLENISTFTGLHRRLDMDLRFRYQCGLRLDREAPSVATLSRVFADLTSKDLAKRLFEDLVTRCKQEGIIDGSHVAIDSAAIHAYEKKQPKRKSELTGNANWGAKFDSFGNKVKWFGYKLHLAVDTKSELPMALAVTPAHVHDGDMAPDLMEQVAAKTKVSFFVLDAGYDQLKNYEAARNLNAQAIIPMNLRNEKEPPAGMMSNGTPCCSMGFPMIYWGADGDVLKFRCPHATGKVDCPLGMAACSSSNYGMVVKVDITSDLRRYSTPHRDSKRWKELYNERTSVERCNSRLKTYLTADAMHVWGIRKVTTHQYLNAIVLLASALAMVRHSSKAAA</sequence>
<dbReference type="Proteomes" id="UP000192939">
    <property type="component" value="Unassembled WGS sequence"/>
</dbReference>
<keyword evidence="4" id="KW-1185">Reference proteome</keyword>
<dbReference type="RefSeq" id="WP_085279911.1">
    <property type="nucleotide sequence ID" value="NZ_FXAE01000098.1"/>
</dbReference>
<feature type="domain" description="Transposase InsH N-terminal" evidence="2">
    <location>
        <begin position="15"/>
        <end position="105"/>
    </location>
</feature>
<dbReference type="Pfam" id="PF01609">
    <property type="entry name" value="DDE_Tnp_1"/>
    <property type="match status" value="1"/>
</dbReference>
<organism evidence="3 4">
    <name type="scientific">Paenibacillus barengoltzii J12</name>
    <dbReference type="NCBI Taxonomy" id="935846"/>
    <lineage>
        <taxon>Bacteria</taxon>
        <taxon>Bacillati</taxon>
        <taxon>Bacillota</taxon>
        <taxon>Bacilli</taxon>
        <taxon>Bacillales</taxon>
        <taxon>Paenibacillaceae</taxon>
        <taxon>Paenibacillus</taxon>
    </lineage>
</organism>
<gene>
    <name evidence="3" type="ORF">SAMN02744124_04453</name>
</gene>
<reference evidence="3 4" key="1">
    <citation type="submission" date="2017-04" db="EMBL/GenBank/DDBJ databases">
        <authorList>
            <person name="Varghese N."/>
            <person name="Submissions S."/>
        </authorList>
    </citation>
    <scope>NUCLEOTIDE SEQUENCE [LARGE SCALE GENOMIC DNA]</scope>
    <source>
        <strain evidence="3 4">J12</strain>
    </source>
</reference>
<dbReference type="PANTHER" id="PTHR35604:SF2">
    <property type="entry name" value="TRANSPOSASE INSH FOR INSERTION SEQUENCE ELEMENT IS5A-RELATED"/>
    <property type="match status" value="1"/>
</dbReference>
<feature type="domain" description="Transposase IS4-like" evidence="1">
    <location>
        <begin position="133"/>
        <end position="381"/>
    </location>
</feature>
<dbReference type="PANTHER" id="PTHR35604">
    <property type="entry name" value="TRANSPOSASE INSH FOR INSERTION SEQUENCE ELEMENT IS5A-RELATED"/>
    <property type="match status" value="1"/>
</dbReference>
<accession>A0ABY1M3Q7</accession>